<gene>
    <name evidence="7" type="ORF">Bequi_06895</name>
</gene>
<comment type="caution">
    <text evidence="7">The sequence shown here is derived from an EMBL/GenBank/DDBJ whole genome shotgun (WGS) entry which is preliminary data.</text>
</comment>
<dbReference type="InterPro" id="IPR003593">
    <property type="entry name" value="AAA+_ATPase"/>
</dbReference>
<dbReference type="SMART" id="SM00382">
    <property type="entry name" value="AAA"/>
    <property type="match status" value="1"/>
</dbReference>
<evidence type="ECO:0000313" key="8">
    <source>
        <dbReference type="Proteomes" id="UP001203761"/>
    </source>
</evidence>
<protein>
    <submittedName>
        <fullName evidence="7">ABC transporter ATP-binding protein</fullName>
    </submittedName>
</protein>
<dbReference type="InterPro" id="IPR027417">
    <property type="entry name" value="P-loop_NTPase"/>
</dbReference>
<keyword evidence="4 7" id="KW-0067">ATP-binding</keyword>
<dbReference type="PANTHER" id="PTHR43335:SF3">
    <property type="entry name" value="ABC TRANSPORTER"/>
    <property type="match status" value="1"/>
</dbReference>
<evidence type="ECO:0000256" key="1">
    <source>
        <dbReference type="ARBA" id="ARBA00005417"/>
    </source>
</evidence>
<comment type="similarity">
    <text evidence="1">Belongs to the ABC transporter superfamily.</text>
</comment>
<dbReference type="CDD" id="cd03230">
    <property type="entry name" value="ABC_DR_subfamily_A"/>
    <property type="match status" value="1"/>
</dbReference>
<evidence type="ECO:0000259" key="6">
    <source>
        <dbReference type="PROSITE" id="PS50893"/>
    </source>
</evidence>
<dbReference type="Proteomes" id="UP001203761">
    <property type="component" value="Unassembled WGS sequence"/>
</dbReference>
<dbReference type="SUPFAM" id="SSF52540">
    <property type="entry name" value="P-loop containing nucleoside triphosphate hydrolases"/>
    <property type="match status" value="1"/>
</dbReference>
<dbReference type="PROSITE" id="PS50893">
    <property type="entry name" value="ABC_TRANSPORTER_2"/>
    <property type="match status" value="1"/>
</dbReference>
<dbReference type="GO" id="GO:0005524">
    <property type="term" value="F:ATP binding"/>
    <property type="evidence" value="ECO:0007669"/>
    <property type="project" value="UniProtKB-KW"/>
</dbReference>
<evidence type="ECO:0000313" key="7">
    <source>
        <dbReference type="EMBL" id="MCL6423114.1"/>
    </source>
</evidence>
<evidence type="ECO:0000256" key="5">
    <source>
        <dbReference type="SAM" id="MobiDB-lite"/>
    </source>
</evidence>
<dbReference type="InterPro" id="IPR003439">
    <property type="entry name" value="ABC_transporter-like_ATP-bd"/>
</dbReference>
<keyword evidence="8" id="KW-1185">Reference proteome</keyword>
<keyword evidence="2" id="KW-0813">Transport</keyword>
<evidence type="ECO:0000256" key="2">
    <source>
        <dbReference type="ARBA" id="ARBA00022448"/>
    </source>
</evidence>
<dbReference type="PANTHER" id="PTHR43335">
    <property type="entry name" value="ABC TRANSPORTER, ATP-BINDING PROTEIN"/>
    <property type="match status" value="1"/>
</dbReference>
<dbReference type="Pfam" id="PF00005">
    <property type="entry name" value="ABC_tran"/>
    <property type="match status" value="1"/>
</dbReference>
<proteinExistence type="inferred from homology"/>
<feature type="domain" description="ABC transporter" evidence="6">
    <location>
        <begin position="35"/>
        <end position="265"/>
    </location>
</feature>
<dbReference type="EMBL" id="JAKNCJ010000002">
    <property type="protein sequence ID" value="MCL6423114.1"/>
    <property type="molecule type" value="Genomic_DNA"/>
</dbReference>
<keyword evidence="3" id="KW-0547">Nucleotide-binding</keyword>
<feature type="region of interest" description="Disordered" evidence="5">
    <location>
        <begin position="1"/>
        <end position="27"/>
    </location>
</feature>
<evidence type="ECO:0000256" key="4">
    <source>
        <dbReference type="ARBA" id="ARBA00022840"/>
    </source>
</evidence>
<evidence type="ECO:0000256" key="3">
    <source>
        <dbReference type="ARBA" id="ARBA00022741"/>
    </source>
</evidence>
<name>A0ABT0R025_9MICO</name>
<dbReference type="Gene3D" id="3.40.50.300">
    <property type="entry name" value="P-loop containing nucleotide triphosphate hydrolases"/>
    <property type="match status" value="1"/>
</dbReference>
<reference evidence="7" key="1">
    <citation type="submission" date="2022-02" db="EMBL/GenBank/DDBJ databases">
        <authorList>
            <person name="Lee M."/>
            <person name="Kim S.-J."/>
            <person name="Jung M.-Y."/>
        </authorList>
    </citation>
    <scope>NUCLEOTIDE SEQUENCE</scope>
    <source>
        <strain evidence="7">JHP9</strain>
    </source>
</reference>
<accession>A0ABT0R025</accession>
<sequence length="345" mass="36529">MTSLPGPSSASPPGPPGPTGSAPTGAVRADSVPAIEASRLSRSFGSVQAVQDLSLSIPRGQVTAIVGPNGCGKSTLMLMAAALLAPQSGRILVNGVDPSQNPSAVKAMVGWMPDQFGAWDSLRVREVLEVIGAAYFLPRPVVRERIEGLLDELDLRTLADQPAHVLSRGQKQRLGLARALLHEPTVLILDEPASGLDPAARRRLQGVVRSRADAGAAVLISSHILSELEEMADRVVLMDGGRVTESSSLAELAAQPQSWRIRSLSASALWRALQDVGLDWVVVQEPSRTATGHAEAVLQLPDAPTASRLLRDLAQRDAQIVEFAPTTGRLEAAYLRTDAAREGSR</sequence>
<organism evidence="7 8">
    <name type="scientific">Brachybacterium equifaecis</name>
    <dbReference type="NCBI Taxonomy" id="2910770"/>
    <lineage>
        <taxon>Bacteria</taxon>
        <taxon>Bacillati</taxon>
        <taxon>Actinomycetota</taxon>
        <taxon>Actinomycetes</taxon>
        <taxon>Micrococcales</taxon>
        <taxon>Dermabacteraceae</taxon>
        <taxon>Brachybacterium</taxon>
    </lineage>
</organism>
<dbReference type="RefSeq" id="WP_249737206.1">
    <property type="nucleotide sequence ID" value="NZ_JAKNCJ010000002.1"/>
</dbReference>